<feature type="domain" description="AB hydrolase-1" evidence="1">
    <location>
        <begin position="57"/>
        <end position="334"/>
    </location>
</feature>
<dbReference type="SUPFAM" id="SSF53474">
    <property type="entry name" value="alpha/beta-Hydrolases"/>
    <property type="match status" value="1"/>
</dbReference>
<comment type="caution">
    <text evidence="2">The sequence shown here is derived from an EMBL/GenBank/DDBJ whole genome shotgun (WGS) entry which is preliminary data.</text>
</comment>
<dbReference type="Gene3D" id="3.40.50.1820">
    <property type="entry name" value="alpha/beta hydrolase"/>
    <property type="match status" value="1"/>
</dbReference>
<keyword evidence="3" id="KW-1185">Reference proteome</keyword>
<proteinExistence type="predicted"/>
<evidence type="ECO:0000313" key="3">
    <source>
        <dbReference type="Proteomes" id="UP001489004"/>
    </source>
</evidence>
<dbReference type="GO" id="GO:0009507">
    <property type="term" value="C:chloroplast"/>
    <property type="evidence" value="ECO:0007669"/>
    <property type="project" value="TreeGrafter"/>
</dbReference>
<dbReference type="PANTHER" id="PTHR46438">
    <property type="entry name" value="ALPHA/BETA-HYDROLASES SUPERFAMILY PROTEIN"/>
    <property type="match status" value="1"/>
</dbReference>
<dbReference type="Pfam" id="PF00561">
    <property type="entry name" value="Abhydrolase_1"/>
    <property type="match status" value="1"/>
</dbReference>
<evidence type="ECO:0000259" key="1">
    <source>
        <dbReference type="Pfam" id="PF00561"/>
    </source>
</evidence>
<organism evidence="2 3">
    <name type="scientific">[Myrmecia] bisecta</name>
    <dbReference type="NCBI Taxonomy" id="41462"/>
    <lineage>
        <taxon>Eukaryota</taxon>
        <taxon>Viridiplantae</taxon>
        <taxon>Chlorophyta</taxon>
        <taxon>core chlorophytes</taxon>
        <taxon>Trebouxiophyceae</taxon>
        <taxon>Trebouxiales</taxon>
        <taxon>Trebouxiaceae</taxon>
        <taxon>Myrmecia</taxon>
    </lineage>
</organism>
<name>A0AAW1R9C9_9CHLO</name>
<protein>
    <recommendedName>
        <fullName evidence="1">AB hydrolase-1 domain-containing protein</fullName>
    </recommendedName>
</protein>
<accession>A0AAW1R9C9</accession>
<evidence type="ECO:0000313" key="2">
    <source>
        <dbReference type="EMBL" id="KAK9830202.1"/>
    </source>
</evidence>
<dbReference type="PRINTS" id="PR00111">
    <property type="entry name" value="ABHYDROLASE"/>
</dbReference>
<dbReference type="InterPro" id="IPR029058">
    <property type="entry name" value="AB_hydrolase_fold"/>
</dbReference>
<dbReference type="PANTHER" id="PTHR46438:SF2">
    <property type="entry name" value="ALPHA_BETA-HYDROLASES SUPERFAMILY PROTEIN"/>
    <property type="match status" value="1"/>
</dbReference>
<gene>
    <name evidence="2" type="ORF">WJX72_010275</name>
</gene>
<dbReference type="AlphaFoldDB" id="A0AAW1R9C9"/>
<sequence length="355" mass="38799">MAVSVEGRPAGVAAQSGVRFETDPQGVERLRLSDDGWDFWQWQGHKIHYIKSGSSGPPLILIHGFGASAYHWRYNIPVLARTHQVYALDLLGFGWSDKPLVDYGPYAIWADQIASFINEVVGGQPAVIVGNSLGGYNCLATAAKYPELIRGVVLVNAAGRFEDVKATVEAPLEAALTMAEKGAKAALGGSKEELLSVGTMPAEEKSMMQRMTEPVAQMARRAAVYMAFLAAKQPSRIKQVLQQVYTNDTNVDDELVRSIVRPAQDPKAAEVFFRIITGNGIAVNRLLQQVKAPLLLLWGEQDPWIRPAAADRIASLYPSAERVRIPAGHCPHDELPQPCNEALLKWLAKLPVQDA</sequence>
<dbReference type="InterPro" id="IPR000073">
    <property type="entry name" value="AB_hydrolase_1"/>
</dbReference>
<reference evidence="2 3" key="1">
    <citation type="journal article" date="2024" name="Nat. Commun.">
        <title>Phylogenomics reveals the evolutionary origins of lichenization in chlorophyte algae.</title>
        <authorList>
            <person name="Puginier C."/>
            <person name="Libourel C."/>
            <person name="Otte J."/>
            <person name="Skaloud P."/>
            <person name="Haon M."/>
            <person name="Grisel S."/>
            <person name="Petersen M."/>
            <person name="Berrin J.G."/>
            <person name="Delaux P.M."/>
            <person name="Dal Grande F."/>
            <person name="Keller J."/>
        </authorList>
    </citation>
    <scope>NUCLEOTIDE SEQUENCE [LARGE SCALE GENOMIC DNA]</scope>
    <source>
        <strain evidence="2 3">SAG 2043</strain>
    </source>
</reference>
<dbReference type="Proteomes" id="UP001489004">
    <property type="component" value="Unassembled WGS sequence"/>
</dbReference>
<dbReference type="EMBL" id="JALJOR010000001">
    <property type="protein sequence ID" value="KAK9830202.1"/>
    <property type="molecule type" value="Genomic_DNA"/>
</dbReference>